<proteinExistence type="predicted"/>
<name>A0A4U8Z1Y3_METTU</name>
<dbReference type="EMBL" id="LR536450">
    <property type="protein sequence ID" value="VFU09278.1"/>
    <property type="molecule type" value="Genomic_DNA"/>
</dbReference>
<dbReference type="AlphaFoldDB" id="A0A4U8Z1Y3"/>
<evidence type="ECO:0000313" key="3">
    <source>
        <dbReference type="Proteomes" id="UP000294360"/>
    </source>
</evidence>
<protein>
    <submittedName>
        <fullName evidence="1">Uncharacterized protein</fullName>
    </submittedName>
</protein>
<sequence>MRFKELWPRKVGDFSDEAMRFKELWPRKVGAFRMRPCVSRNSGPEKLATFRMGPCNQGSGRFPKRLERFPIEWSHSIDQKSLQIQKLEHILVNQIELI</sequence>
<reference evidence="1 3" key="1">
    <citation type="submission" date="2019-03" db="EMBL/GenBank/DDBJ databases">
        <authorList>
            <person name="Kox A.R. M."/>
        </authorList>
    </citation>
    <scope>NUCLEOTIDE SEQUENCE [LARGE SCALE GENOMIC DNA]</scope>
    <source>
        <strain evidence="1">MTUNDRAET4 annotated genome</strain>
    </source>
</reference>
<evidence type="ECO:0000313" key="1">
    <source>
        <dbReference type="EMBL" id="VFU09278.1"/>
    </source>
</evidence>
<organism evidence="1 3">
    <name type="scientific">Methylocella tundrae</name>
    <dbReference type="NCBI Taxonomy" id="227605"/>
    <lineage>
        <taxon>Bacteria</taxon>
        <taxon>Pseudomonadati</taxon>
        <taxon>Pseudomonadota</taxon>
        <taxon>Alphaproteobacteria</taxon>
        <taxon>Hyphomicrobiales</taxon>
        <taxon>Beijerinckiaceae</taxon>
        <taxon>Methylocella</taxon>
    </lineage>
</organism>
<accession>A0A4U8Z1Y3</accession>
<dbReference type="EMBL" id="LR536450">
    <property type="protein sequence ID" value="VFU10663.1"/>
    <property type="molecule type" value="Genomic_DNA"/>
</dbReference>
<dbReference type="KEGG" id="mtun:MTUNDRAET4_2385"/>
<evidence type="ECO:0000313" key="2">
    <source>
        <dbReference type="EMBL" id="VFU10663.1"/>
    </source>
</evidence>
<gene>
    <name evidence="1" type="ORF">MTUNDRAET4_2385</name>
    <name evidence="2" type="ORF">MTUNDRAET4_3782</name>
</gene>
<dbReference type="Proteomes" id="UP000294360">
    <property type="component" value="Chromosome"/>
</dbReference>
<dbReference type="KEGG" id="mtun:MTUNDRAET4_3782"/>